<dbReference type="Gramene" id="AET2Gv20709600.7">
    <property type="protein sequence ID" value="AET2Gv20709600.7"/>
    <property type="gene ID" value="AET2Gv20709600"/>
</dbReference>
<keyword evidence="2" id="KW-1185">Reference proteome</keyword>
<sequence>MEISLLSSSVRKTEHTFARNCRLARLTRVEHVSLAPKFFLTVVRCKGFAIGYFNRSQYSKEKP</sequence>
<dbReference type="EnsemblPlants" id="AET2Gv20709600.7">
    <property type="protein sequence ID" value="AET2Gv20709600.7"/>
    <property type="gene ID" value="AET2Gv20709600"/>
</dbReference>
<reference evidence="2" key="2">
    <citation type="journal article" date="2017" name="Nat. Plants">
        <title>The Aegilops tauschii genome reveals multiple impacts of transposons.</title>
        <authorList>
            <person name="Zhao G."/>
            <person name="Zou C."/>
            <person name="Li K."/>
            <person name="Wang K."/>
            <person name="Li T."/>
            <person name="Gao L."/>
            <person name="Zhang X."/>
            <person name="Wang H."/>
            <person name="Yang Z."/>
            <person name="Liu X."/>
            <person name="Jiang W."/>
            <person name="Mao L."/>
            <person name="Kong X."/>
            <person name="Jiao Y."/>
            <person name="Jia J."/>
        </authorList>
    </citation>
    <scope>NUCLEOTIDE SEQUENCE [LARGE SCALE GENOMIC DNA]</scope>
    <source>
        <strain evidence="2">cv. AL8/78</strain>
    </source>
</reference>
<proteinExistence type="predicted"/>
<name>A0A453C2B0_AEGTS</name>
<reference evidence="2" key="1">
    <citation type="journal article" date="2014" name="Science">
        <title>Ancient hybridizations among the ancestral genomes of bread wheat.</title>
        <authorList>
            <consortium name="International Wheat Genome Sequencing Consortium,"/>
            <person name="Marcussen T."/>
            <person name="Sandve S.R."/>
            <person name="Heier L."/>
            <person name="Spannagl M."/>
            <person name="Pfeifer M."/>
            <person name="Jakobsen K.S."/>
            <person name="Wulff B.B."/>
            <person name="Steuernagel B."/>
            <person name="Mayer K.F."/>
            <person name="Olsen O.A."/>
        </authorList>
    </citation>
    <scope>NUCLEOTIDE SEQUENCE [LARGE SCALE GENOMIC DNA]</scope>
    <source>
        <strain evidence="2">cv. AL8/78</strain>
    </source>
</reference>
<evidence type="ECO:0000313" key="2">
    <source>
        <dbReference type="Proteomes" id="UP000015105"/>
    </source>
</evidence>
<accession>A0A453C2B0</accession>
<reference evidence="1" key="4">
    <citation type="submission" date="2019-03" db="UniProtKB">
        <authorList>
            <consortium name="EnsemblPlants"/>
        </authorList>
    </citation>
    <scope>IDENTIFICATION</scope>
</reference>
<dbReference type="AlphaFoldDB" id="A0A453C2B0"/>
<organism evidence="1 2">
    <name type="scientific">Aegilops tauschii subsp. strangulata</name>
    <name type="common">Goatgrass</name>
    <dbReference type="NCBI Taxonomy" id="200361"/>
    <lineage>
        <taxon>Eukaryota</taxon>
        <taxon>Viridiplantae</taxon>
        <taxon>Streptophyta</taxon>
        <taxon>Embryophyta</taxon>
        <taxon>Tracheophyta</taxon>
        <taxon>Spermatophyta</taxon>
        <taxon>Magnoliopsida</taxon>
        <taxon>Liliopsida</taxon>
        <taxon>Poales</taxon>
        <taxon>Poaceae</taxon>
        <taxon>BOP clade</taxon>
        <taxon>Pooideae</taxon>
        <taxon>Triticodae</taxon>
        <taxon>Triticeae</taxon>
        <taxon>Triticinae</taxon>
        <taxon>Aegilops</taxon>
    </lineage>
</organism>
<reference evidence="1" key="3">
    <citation type="journal article" date="2017" name="Nature">
        <title>Genome sequence of the progenitor of the wheat D genome Aegilops tauschii.</title>
        <authorList>
            <person name="Luo M.C."/>
            <person name="Gu Y.Q."/>
            <person name="Puiu D."/>
            <person name="Wang H."/>
            <person name="Twardziok S.O."/>
            <person name="Deal K.R."/>
            <person name="Huo N."/>
            <person name="Zhu T."/>
            <person name="Wang L."/>
            <person name="Wang Y."/>
            <person name="McGuire P.E."/>
            <person name="Liu S."/>
            <person name="Long H."/>
            <person name="Ramasamy R.K."/>
            <person name="Rodriguez J.C."/>
            <person name="Van S.L."/>
            <person name="Yuan L."/>
            <person name="Wang Z."/>
            <person name="Xia Z."/>
            <person name="Xiao L."/>
            <person name="Anderson O.D."/>
            <person name="Ouyang S."/>
            <person name="Liang Y."/>
            <person name="Zimin A.V."/>
            <person name="Pertea G."/>
            <person name="Qi P."/>
            <person name="Bennetzen J.L."/>
            <person name="Dai X."/>
            <person name="Dawson M.W."/>
            <person name="Muller H.G."/>
            <person name="Kugler K."/>
            <person name="Rivarola-Duarte L."/>
            <person name="Spannagl M."/>
            <person name="Mayer K.F.X."/>
            <person name="Lu F.H."/>
            <person name="Bevan M.W."/>
            <person name="Leroy P."/>
            <person name="Li P."/>
            <person name="You F.M."/>
            <person name="Sun Q."/>
            <person name="Liu Z."/>
            <person name="Lyons E."/>
            <person name="Wicker T."/>
            <person name="Salzberg S.L."/>
            <person name="Devos K.M."/>
            <person name="Dvorak J."/>
        </authorList>
    </citation>
    <scope>NUCLEOTIDE SEQUENCE [LARGE SCALE GENOMIC DNA]</scope>
    <source>
        <strain evidence="1">cv. AL8/78</strain>
    </source>
</reference>
<protein>
    <submittedName>
        <fullName evidence="1">Uncharacterized protein</fullName>
    </submittedName>
</protein>
<reference evidence="1" key="5">
    <citation type="journal article" date="2021" name="G3 (Bethesda)">
        <title>Aegilops tauschii genome assembly Aet v5.0 features greater sequence contiguity and improved annotation.</title>
        <authorList>
            <person name="Wang L."/>
            <person name="Zhu T."/>
            <person name="Rodriguez J.C."/>
            <person name="Deal K.R."/>
            <person name="Dubcovsky J."/>
            <person name="McGuire P.E."/>
            <person name="Lux T."/>
            <person name="Spannagl M."/>
            <person name="Mayer K.F.X."/>
            <person name="Baldrich P."/>
            <person name="Meyers B.C."/>
            <person name="Huo N."/>
            <person name="Gu Y.Q."/>
            <person name="Zhou H."/>
            <person name="Devos K.M."/>
            <person name="Bennetzen J.L."/>
            <person name="Unver T."/>
            <person name="Budak H."/>
            <person name="Gulick P.J."/>
            <person name="Galiba G."/>
            <person name="Kalapos B."/>
            <person name="Nelson D.R."/>
            <person name="Li P."/>
            <person name="You F.M."/>
            <person name="Luo M.C."/>
            <person name="Dvorak J."/>
        </authorList>
    </citation>
    <scope>NUCLEOTIDE SEQUENCE [LARGE SCALE GENOMIC DNA]</scope>
    <source>
        <strain evidence="1">cv. AL8/78</strain>
    </source>
</reference>
<evidence type="ECO:0000313" key="1">
    <source>
        <dbReference type="EnsemblPlants" id="AET2Gv20709600.7"/>
    </source>
</evidence>
<dbReference type="Proteomes" id="UP000015105">
    <property type="component" value="Chromosome 2D"/>
</dbReference>